<name>A0A553REN0_9TELE</name>
<dbReference type="InterPro" id="IPR052129">
    <property type="entry name" value="Spermadhesin-Link_domain"/>
</dbReference>
<dbReference type="SUPFAM" id="SSF49854">
    <property type="entry name" value="Spermadhesin, CUB domain"/>
    <property type="match status" value="2"/>
</dbReference>
<dbReference type="SMART" id="SM00200">
    <property type="entry name" value="SEA"/>
    <property type="match status" value="1"/>
</dbReference>
<evidence type="ECO:0000256" key="3">
    <source>
        <dbReference type="ARBA" id="ARBA00022801"/>
    </source>
</evidence>
<dbReference type="InterPro" id="IPR000859">
    <property type="entry name" value="CUB_dom"/>
</dbReference>
<comment type="caution">
    <text evidence="12">The sequence shown here is derived from an EMBL/GenBank/DDBJ whole genome shotgun (WGS) entry which is preliminary data.</text>
</comment>
<dbReference type="SUPFAM" id="SSF82671">
    <property type="entry name" value="SEA domain"/>
    <property type="match status" value="1"/>
</dbReference>
<evidence type="ECO:0000256" key="2">
    <source>
        <dbReference type="ARBA" id="ARBA00022670"/>
    </source>
</evidence>
<dbReference type="PROSITE" id="PS01180">
    <property type="entry name" value="CUB"/>
    <property type="match status" value="2"/>
</dbReference>
<dbReference type="GO" id="GO:0008236">
    <property type="term" value="F:serine-type peptidase activity"/>
    <property type="evidence" value="ECO:0007669"/>
    <property type="project" value="UniProtKB-KW"/>
</dbReference>
<feature type="domain" description="SRCR" evidence="11">
    <location>
        <begin position="625"/>
        <end position="700"/>
    </location>
</feature>
<dbReference type="SMART" id="SM00137">
    <property type="entry name" value="MAM"/>
    <property type="match status" value="1"/>
</dbReference>
<dbReference type="SMART" id="SM00042">
    <property type="entry name" value="CUB"/>
    <property type="match status" value="2"/>
</dbReference>
<dbReference type="PROSITE" id="PS50287">
    <property type="entry name" value="SRCR_2"/>
    <property type="match status" value="1"/>
</dbReference>
<gene>
    <name evidence="12" type="ORF">DNTS_016591</name>
</gene>
<keyword evidence="13" id="KW-1185">Reference proteome</keyword>
<dbReference type="GO" id="GO:0006508">
    <property type="term" value="P:proteolysis"/>
    <property type="evidence" value="ECO:0007669"/>
    <property type="project" value="UniProtKB-KW"/>
</dbReference>
<keyword evidence="3" id="KW-0378">Hydrolase</keyword>
<evidence type="ECO:0000259" key="11">
    <source>
        <dbReference type="PROSITE" id="PS50287"/>
    </source>
</evidence>
<feature type="domain" description="CUB" evidence="8">
    <location>
        <begin position="187"/>
        <end position="296"/>
    </location>
</feature>
<dbReference type="InterPro" id="IPR023415">
    <property type="entry name" value="LDLR_class-A_CS"/>
</dbReference>
<accession>A0A553REN0</accession>
<dbReference type="Gene3D" id="4.10.400.10">
    <property type="entry name" value="Low-density Lipoprotein Receptor"/>
    <property type="match status" value="2"/>
</dbReference>
<evidence type="ECO:0008006" key="14">
    <source>
        <dbReference type="Google" id="ProtNLM"/>
    </source>
</evidence>
<dbReference type="InterPro" id="IPR036772">
    <property type="entry name" value="SRCR-like_dom_sf"/>
</dbReference>
<evidence type="ECO:0000256" key="6">
    <source>
        <dbReference type="PROSITE-ProRule" id="PRU00124"/>
    </source>
</evidence>
<dbReference type="AlphaFoldDB" id="A0A553REN0"/>
<comment type="caution">
    <text evidence="7">Lacks conserved residue(s) required for the propagation of feature annotation.</text>
</comment>
<protein>
    <recommendedName>
        <fullName evidence="14">CUB domain-containing protein</fullName>
    </recommendedName>
</protein>
<dbReference type="SUPFAM" id="SSF57424">
    <property type="entry name" value="LDL receptor-like module"/>
    <property type="match status" value="2"/>
</dbReference>
<dbReference type="InterPro" id="IPR035914">
    <property type="entry name" value="Sperma_CUB_dom_sf"/>
</dbReference>
<dbReference type="InterPro" id="IPR001190">
    <property type="entry name" value="SRCR"/>
</dbReference>
<keyword evidence="5 6" id="KW-1015">Disulfide bond</keyword>
<dbReference type="Pfam" id="PF00431">
    <property type="entry name" value="CUB"/>
    <property type="match status" value="2"/>
</dbReference>
<dbReference type="Proteomes" id="UP000316079">
    <property type="component" value="Unassembled WGS sequence"/>
</dbReference>
<evidence type="ECO:0000313" key="12">
    <source>
        <dbReference type="EMBL" id="TRZ00607.1"/>
    </source>
</evidence>
<feature type="disulfide bond" evidence="6">
    <location>
        <begin position="590"/>
        <end position="602"/>
    </location>
</feature>
<reference evidence="12 13" key="1">
    <citation type="journal article" date="2019" name="Sci. Data">
        <title>Hybrid genome assembly and annotation of Danionella translucida.</title>
        <authorList>
            <person name="Kadobianskyi M."/>
            <person name="Schulze L."/>
            <person name="Schuelke M."/>
            <person name="Judkewitz B."/>
        </authorList>
    </citation>
    <scope>NUCLEOTIDE SEQUENCE [LARGE SCALE GENOMIC DNA]</scope>
    <source>
        <strain evidence="12 13">Bolton</strain>
    </source>
</reference>
<dbReference type="CDD" id="cd06263">
    <property type="entry name" value="MAM"/>
    <property type="match status" value="1"/>
</dbReference>
<dbReference type="SUPFAM" id="SSF56487">
    <property type="entry name" value="SRCR-like"/>
    <property type="match status" value="1"/>
</dbReference>
<dbReference type="EMBL" id="SRMA01024339">
    <property type="protein sequence ID" value="TRZ00607.1"/>
    <property type="molecule type" value="Genomic_DNA"/>
</dbReference>
<evidence type="ECO:0000259" key="8">
    <source>
        <dbReference type="PROSITE" id="PS01180"/>
    </source>
</evidence>
<feature type="domain" description="SEA" evidence="9">
    <location>
        <begin position="15"/>
        <end position="127"/>
    </location>
</feature>
<organism evidence="12 13">
    <name type="scientific">Danionella cerebrum</name>
    <dbReference type="NCBI Taxonomy" id="2873325"/>
    <lineage>
        <taxon>Eukaryota</taxon>
        <taxon>Metazoa</taxon>
        <taxon>Chordata</taxon>
        <taxon>Craniata</taxon>
        <taxon>Vertebrata</taxon>
        <taxon>Euteleostomi</taxon>
        <taxon>Actinopterygii</taxon>
        <taxon>Neopterygii</taxon>
        <taxon>Teleostei</taxon>
        <taxon>Ostariophysi</taxon>
        <taxon>Cypriniformes</taxon>
        <taxon>Danionidae</taxon>
        <taxon>Danioninae</taxon>
        <taxon>Danionella</taxon>
    </lineage>
</organism>
<dbReference type="SUPFAM" id="SSF49899">
    <property type="entry name" value="Concanavalin A-like lectins/glucanases"/>
    <property type="match status" value="1"/>
</dbReference>
<dbReference type="InterPro" id="IPR036055">
    <property type="entry name" value="LDL_receptor-like_sf"/>
</dbReference>
<dbReference type="PROSITE" id="PS50060">
    <property type="entry name" value="MAM_2"/>
    <property type="match status" value="1"/>
</dbReference>
<evidence type="ECO:0000259" key="10">
    <source>
        <dbReference type="PROSITE" id="PS50060"/>
    </source>
</evidence>
<feature type="domain" description="CUB" evidence="8">
    <location>
        <begin position="472"/>
        <end position="581"/>
    </location>
</feature>
<dbReference type="PRINTS" id="PR00261">
    <property type="entry name" value="LDLRECEPTOR"/>
</dbReference>
<evidence type="ECO:0000259" key="9">
    <source>
        <dbReference type="PROSITE" id="PS50024"/>
    </source>
</evidence>
<dbReference type="SMART" id="SM00192">
    <property type="entry name" value="LDLa"/>
    <property type="match status" value="2"/>
</dbReference>
<dbReference type="PANTHER" id="PTHR46908">
    <property type="entry name" value="CUBILIN-LIKE PROTEIN"/>
    <property type="match status" value="1"/>
</dbReference>
<dbReference type="OrthoDB" id="425190at2759"/>
<dbReference type="CDD" id="cd00112">
    <property type="entry name" value="LDLa"/>
    <property type="match status" value="2"/>
</dbReference>
<dbReference type="PANTHER" id="PTHR46908:SF8">
    <property type="entry name" value="C-TYPE LECTIN DOMAIN-CONTAINING PROTEIN"/>
    <property type="match status" value="1"/>
</dbReference>
<dbReference type="InterPro" id="IPR036364">
    <property type="entry name" value="SEA_dom_sf"/>
</dbReference>
<sequence length="700" mass="77045">MALKKDTSDEEDEGIRSEFSGSFAITNGTVFTEELLNKNSAQFKALAYDSEQKINAAYSRSNLKEHFRSSKVNEFSKGSVVVHFEVFFNGEVESETAQEELVEGLLQAESDGFVIDIGSVQVTETIYDYSQPYSSIQLLSVVTANCSEGQRLCADGKTCVTLTEFCDGIQNCPDASDEDPTLCGTVCDGQFLMVGSSGSFHSKNFPNAYDGFVTCRWIIRVAEGFAIKISFETFETEQDADTLALYEGFGPTKDLTYLLSGSSPGDAWLISHQATVEFVTDSVVQRQGFKASYTAVNTSLYSRYYAVTSRTLGSWDKYIRIYSLPLTPTTDTLCLKFWYHMYGEHVQRLTVFSEQGSSITILLLKEGNYGDNWNYGQATVNITAETVLVFEALKSSGVENDIALDDISMLPGPCGVAPPEPTPVPPTINPPGKARSKNYPVISKSITNFQHNCFGFPLRSCDQSECFITEDCGGPFDLYEPNTTFKSPNYPHGYGNDASCLWTLHAEEGKNIQLNFVDVDLQMANDVLEVRDGLEPFSDLVGVLTGEMSQEFFSTSSQMTVMFFTGRSLNKRGFSAEFKTGINLGQPEPCPTGEFQCGTGACVANSKVCDGMKNCPNGFDEADCVHLIKENTTGTERLKLQVQNNLYTVCASDWNSHFSDFFCRYLGYRSGDASFPSIALGDGPFTTVSVNNGSLELKPR</sequence>
<dbReference type="Gene3D" id="3.30.70.960">
    <property type="entry name" value="SEA domain"/>
    <property type="match status" value="1"/>
</dbReference>
<evidence type="ECO:0000313" key="13">
    <source>
        <dbReference type="Proteomes" id="UP000316079"/>
    </source>
</evidence>
<keyword evidence="2" id="KW-0645">Protease</keyword>
<dbReference type="CDD" id="cd00041">
    <property type="entry name" value="CUB"/>
    <property type="match status" value="2"/>
</dbReference>
<dbReference type="PROSITE" id="PS01209">
    <property type="entry name" value="LDLRA_1"/>
    <property type="match status" value="1"/>
</dbReference>
<evidence type="ECO:0000256" key="7">
    <source>
        <dbReference type="PROSITE-ProRule" id="PRU00196"/>
    </source>
</evidence>
<dbReference type="InterPro" id="IPR013320">
    <property type="entry name" value="ConA-like_dom_sf"/>
</dbReference>
<dbReference type="InterPro" id="IPR000082">
    <property type="entry name" value="SEA_dom"/>
</dbReference>
<dbReference type="InterPro" id="IPR002172">
    <property type="entry name" value="LDrepeatLR_classA_rpt"/>
</dbReference>
<dbReference type="Pfam" id="PF00057">
    <property type="entry name" value="Ldl_recept_a"/>
    <property type="match status" value="1"/>
</dbReference>
<proteinExistence type="inferred from homology"/>
<keyword evidence="4" id="KW-0720">Serine protease</keyword>
<evidence type="ECO:0000256" key="4">
    <source>
        <dbReference type="ARBA" id="ARBA00022825"/>
    </source>
</evidence>
<dbReference type="Pfam" id="PF00629">
    <property type="entry name" value="MAM"/>
    <property type="match status" value="1"/>
</dbReference>
<dbReference type="PROSITE" id="PS50068">
    <property type="entry name" value="LDLRA_2"/>
    <property type="match status" value="2"/>
</dbReference>
<dbReference type="GO" id="GO:0016020">
    <property type="term" value="C:membrane"/>
    <property type="evidence" value="ECO:0007669"/>
    <property type="project" value="InterPro"/>
</dbReference>
<feature type="disulfide bond" evidence="6">
    <location>
        <begin position="597"/>
        <end position="615"/>
    </location>
</feature>
<evidence type="ECO:0000256" key="5">
    <source>
        <dbReference type="ARBA" id="ARBA00023157"/>
    </source>
</evidence>
<feature type="disulfide bond" evidence="6">
    <location>
        <begin position="609"/>
        <end position="624"/>
    </location>
</feature>
<feature type="domain" description="MAM" evidence="10">
    <location>
        <begin position="268"/>
        <end position="416"/>
    </location>
</feature>
<dbReference type="STRING" id="623744.A0A553REN0"/>
<dbReference type="Pfam" id="PF01390">
    <property type="entry name" value="SEA"/>
    <property type="match status" value="1"/>
</dbReference>
<comment type="similarity">
    <text evidence="1">Belongs to the DMBT1 family.</text>
</comment>
<dbReference type="InterPro" id="IPR000998">
    <property type="entry name" value="MAM_dom"/>
</dbReference>
<dbReference type="PROSITE" id="PS50024">
    <property type="entry name" value="SEA"/>
    <property type="match status" value="1"/>
</dbReference>
<evidence type="ECO:0000256" key="1">
    <source>
        <dbReference type="ARBA" id="ARBA00009931"/>
    </source>
</evidence>
<dbReference type="Gene3D" id="2.60.120.290">
    <property type="entry name" value="Spermadhesin, CUB domain"/>
    <property type="match status" value="1"/>
</dbReference>
<dbReference type="Gene3D" id="2.60.120.200">
    <property type="match status" value="1"/>
</dbReference>